<evidence type="ECO:0000313" key="1">
    <source>
        <dbReference type="EMBL" id="JAO05659.1"/>
    </source>
</evidence>
<sequence length="130" mass="13738">PGWLRGELTPNRRPTKNGIDLKAETLRPRAASGGRGAGGTPADAAGQLMDAAARNKGLQAALLLMRNMNEFSLTRVDLLIQAGCILRVTPWTALHCHSEPLLSPVGPAGPLMDDRSILTASGSGSWFRAL</sequence>
<dbReference type="AlphaFoldDB" id="A0A0S7EQI1"/>
<reference evidence="1" key="1">
    <citation type="submission" date="2014-12" db="EMBL/GenBank/DDBJ databases">
        <title>Parallel Evolution in Life History Adaptation Evident in the Tissue-Specific Poeciliopsis prolifica transcriptome.</title>
        <authorList>
            <person name="Jue N.K."/>
            <person name="Foley R.J."/>
            <person name="Obergfell C."/>
            <person name="Reznick D.N."/>
            <person name="O'Neill R.J."/>
            <person name="O'Neill M.J."/>
        </authorList>
    </citation>
    <scope>NUCLEOTIDE SEQUENCE</scope>
</reference>
<proteinExistence type="predicted"/>
<accession>A0A0S7EQI1</accession>
<dbReference type="EMBL" id="GBYX01476018">
    <property type="protein sequence ID" value="JAO05659.1"/>
    <property type="molecule type" value="Transcribed_RNA"/>
</dbReference>
<organism evidence="1">
    <name type="scientific">Poeciliopsis prolifica</name>
    <name type="common">blackstripe livebearer</name>
    <dbReference type="NCBI Taxonomy" id="188132"/>
    <lineage>
        <taxon>Eukaryota</taxon>
        <taxon>Metazoa</taxon>
        <taxon>Chordata</taxon>
        <taxon>Craniata</taxon>
        <taxon>Vertebrata</taxon>
        <taxon>Euteleostomi</taxon>
        <taxon>Actinopterygii</taxon>
        <taxon>Neopterygii</taxon>
        <taxon>Teleostei</taxon>
        <taxon>Neoteleostei</taxon>
        <taxon>Acanthomorphata</taxon>
        <taxon>Ovalentaria</taxon>
        <taxon>Atherinomorphae</taxon>
        <taxon>Cyprinodontiformes</taxon>
        <taxon>Poeciliidae</taxon>
        <taxon>Poeciliinae</taxon>
        <taxon>Poeciliopsis</taxon>
    </lineage>
</organism>
<protein>
    <submittedName>
        <fullName evidence="1">PPUP8611</fullName>
    </submittedName>
</protein>
<feature type="non-terminal residue" evidence="1">
    <location>
        <position position="1"/>
    </location>
</feature>
<name>A0A0S7EQI1_9TELE</name>
<gene>
    <name evidence="1" type="primary">PPUP8611</name>
</gene>